<keyword evidence="1" id="KW-0520">NAD</keyword>
<dbReference type="InterPro" id="IPR055170">
    <property type="entry name" value="GFO_IDH_MocA-like_dom"/>
</dbReference>
<evidence type="ECO:0000259" key="2">
    <source>
        <dbReference type="Pfam" id="PF01408"/>
    </source>
</evidence>
<dbReference type="SUPFAM" id="SSF51735">
    <property type="entry name" value="NAD(P)-binding Rossmann-fold domains"/>
    <property type="match status" value="1"/>
</dbReference>
<evidence type="ECO:0000259" key="3">
    <source>
        <dbReference type="Pfam" id="PF22725"/>
    </source>
</evidence>
<dbReference type="InterPro" id="IPR036291">
    <property type="entry name" value="NAD(P)-bd_dom_sf"/>
</dbReference>
<reference evidence="4 5" key="1">
    <citation type="journal article" date="2013" name="ISME J.">
        <title>A metabolic model for members of the genus Tetrasphaera involved in enhanced biological phosphorus removal.</title>
        <authorList>
            <person name="Kristiansen R."/>
            <person name="Nguyen H.T.T."/>
            <person name="Saunders A.M."/>
            <person name="Nielsen J.L."/>
            <person name="Wimmer R."/>
            <person name="Le V.Q."/>
            <person name="McIlroy S.J."/>
            <person name="Petrovski S."/>
            <person name="Seviour R.J."/>
            <person name="Calteau A."/>
            <person name="Nielsen K.L."/>
            <person name="Nielsen P.H."/>
        </authorList>
    </citation>
    <scope>NUCLEOTIDE SEQUENCE [LARGE SCALE GENOMIC DNA]</scope>
    <source>
        <strain evidence="4 5">T1-X7</strain>
    </source>
</reference>
<dbReference type="Gene3D" id="3.30.360.10">
    <property type="entry name" value="Dihydrodipicolinate Reductase, domain 2"/>
    <property type="match status" value="1"/>
</dbReference>
<dbReference type="PANTHER" id="PTHR43708">
    <property type="entry name" value="CONSERVED EXPRESSED OXIDOREDUCTASE (EUROFUNG)"/>
    <property type="match status" value="1"/>
</dbReference>
<gene>
    <name evidence="4" type="ORF">BN12_1020010</name>
</gene>
<proteinExistence type="predicted"/>
<dbReference type="RefSeq" id="WP_157635463.1">
    <property type="nucleotide sequence ID" value="NZ_HF570958.1"/>
</dbReference>
<dbReference type="OrthoDB" id="9792085at2"/>
<evidence type="ECO:0000313" key="4">
    <source>
        <dbReference type="EMBL" id="CCH76045.1"/>
    </source>
</evidence>
<dbReference type="PANTHER" id="PTHR43708:SF8">
    <property type="entry name" value="OXIDOREDUCTASE"/>
    <property type="match status" value="1"/>
</dbReference>
<evidence type="ECO:0000313" key="5">
    <source>
        <dbReference type="Proteomes" id="UP000035721"/>
    </source>
</evidence>
<sequence length="371" mass="40793">MRGPVRVGIIGCGSVMQHAYLPLLVNQIAQGAALAPVVCDLREDRLAQVAERCAVASATTDPEAVIADDALDIVLVLTSMREHGDLAERALRAGHHVLVEKPMSVDLEQADRLVELDRTGPAHLLCAPHVLLSPDYQQMARMIRAGAVGRPLLARARYGWDGPDWGQWFYREGGGPLFDLGVYNVTTLTGLLGPCRSVTAMAATSRPTRVVEGEEIAVETEDTYQLVLELGDGALATVTTAFGMQQYESPAVEVYGLDGTIQMLGDDWAPDGLQLWENAVGAWKTYHSRSRYWPWTDGLRHLIDCVRRGERPYTRPDHARHVLEVMLGAMEAARTGVTQQVRSTFEVPAPMPETDRGPLHLIHDRVHEDAQ</sequence>
<feature type="domain" description="GFO/IDH/MocA-like oxidoreductase" evidence="3">
    <location>
        <begin position="136"/>
        <end position="261"/>
    </location>
</feature>
<dbReference type="Pfam" id="PF01408">
    <property type="entry name" value="GFO_IDH_MocA"/>
    <property type="match status" value="1"/>
</dbReference>
<dbReference type="STRING" id="1194083.BN12_1020010"/>
<comment type="caution">
    <text evidence="4">The sequence shown here is derived from an EMBL/GenBank/DDBJ whole genome shotgun (WGS) entry which is preliminary data.</text>
</comment>
<keyword evidence="5" id="KW-1185">Reference proteome</keyword>
<protein>
    <submittedName>
        <fullName evidence="4">Oxidoreductase domain protein</fullName>
    </submittedName>
</protein>
<accession>A0A077LVQ8</accession>
<organism evidence="4 5">
    <name type="scientific">Nostocoides japonicum T1-X7</name>
    <dbReference type="NCBI Taxonomy" id="1194083"/>
    <lineage>
        <taxon>Bacteria</taxon>
        <taxon>Bacillati</taxon>
        <taxon>Actinomycetota</taxon>
        <taxon>Actinomycetes</taxon>
        <taxon>Micrococcales</taxon>
        <taxon>Intrasporangiaceae</taxon>
        <taxon>Nostocoides</taxon>
    </lineage>
</organism>
<dbReference type="InterPro" id="IPR051317">
    <property type="entry name" value="Gfo/Idh/MocA_oxidoreduct"/>
</dbReference>
<dbReference type="EMBL" id="CAJB01000005">
    <property type="protein sequence ID" value="CCH76045.1"/>
    <property type="molecule type" value="Genomic_DNA"/>
</dbReference>
<name>A0A077LVQ8_9MICO</name>
<dbReference type="AlphaFoldDB" id="A0A077LVQ8"/>
<dbReference type="Gene3D" id="3.40.50.720">
    <property type="entry name" value="NAD(P)-binding Rossmann-like Domain"/>
    <property type="match status" value="1"/>
</dbReference>
<dbReference type="GO" id="GO:0000166">
    <property type="term" value="F:nucleotide binding"/>
    <property type="evidence" value="ECO:0007669"/>
    <property type="project" value="InterPro"/>
</dbReference>
<feature type="domain" description="Gfo/Idh/MocA-like oxidoreductase N-terminal" evidence="2">
    <location>
        <begin position="5"/>
        <end position="116"/>
    </location>
</feature>
<dbReference type="InterPro" id="IPR000683">
    <property type="entry name" value="Gfo/Idh/MocA-like_OxRdtase_N"/>
</dbReference>
<dbReference type="SUPFAM" id="SSF55347">
    <property type="entry name" value="Glyceraldehyde-3-phosphate dehydrogenase-like, C-terminal domain"/>
    <property type="match status" value="1"/>
</dbReference>
<dbReference type="Proteomes" id="UP000035721">
    <property type="component" value="Unassembled WGS sequence"/>
</dbReference>
<evidence type="ECO:0000256" key="1">
    <source>
        <dbReference type="ARBA" id="ARBA00023027"/>
    </source>
</evidence>
<dbReference type="Pfam" id="PF22725">
    <property type="entry name" value="GFO_IDH_MocA_C3"/>
    <property type="match status" value="1"/>
</dbReference>